<keyword evidence="7" id="KW-0443">Lipid metabolism</keyword>
<feature type="transmembrane region" description="Helical" evidence="9">
    <location>
        <begin position="126"/>
        <end position="145"/>
    </location>
</feature>
<dbReference type="GO" id="GO:0047493">
    <property type="term" value="F:ceramide cholinephosphotransferase activity"/>
    <property type="evidence" value="ECO:0007669"/>
    <property type="project" value="TreeGrafter"/>
</dbReference>
<feature type="transmembrane region" description="Helical" evidence="9">
    <location>
        <begin position="96"/>
        <end position="114"/>
    </location>
</feature>
<keyword evidence="12" id="KW-1185">Reference proteome</keyword>
<feature type="transmembrane region" description="Helical" evidence="9">
    <location>
        <begin position="209"/>
        <end position="231"/>
    </location>
</feature>
<dbReference type="OrthoDB" id="422827at2759"/>
<evidence type="ECO:0000256" key="9">
    <source>
        <dbReference type="SAM" id="Phobius"/>
    </source>
</evidence>
<dbReference type="InterPro" id="IPR025749">
    <property type="entry name" value="Sphingomyelin_synth-like_dom"/>
</dbReference>
<accession>A0A137PHS4</accession>
<evidence type="ECO:0000256" key="3">
    <source>
        <dbReference type="ARBA" id="ARBA00022679"/>
    </source>
</evidence>
<dbReference type="GO" id="GO:0005789">
    <property type="term" value="C:endoplasmic reticulum membrane"/>
    <property type="evidence" value="ECO:0007669"/>
    <property type="project" value="TreeGrafter"/>
</dbReference>
<keyword evidence="5" id="KW-0746">Sphingolipid metabolism</keyword>
<comment type="subcellular location">
    <subcellularLocation>
        <location evidence="1">Membrane</location>
        <topology evidence="1">Multi-pass membrane protein</topology>
    </subcellularLocation>
</comment>
<evidence type="ECO:0000259" key="10">
    <source>
        <dbReference type="Pfam" id="PF14360"/>
    </source>
</evidence>
<dbReference type="InterPro" id="IPR045221">
    <property type="entry name" value="Sphingomyelin_synth-like"/>
</dbReference>
<keyword evidence="8 9" id="KW-0472">Membrane</keyword>
<evidence type="ECO:0000313" key="11">
    <source>
        <dbReference type="EMBL" id="KXN74515.1"/>
    </source>
</evidence>
<name>A0A137PHS4_CONC2</name>
<keyword evidence="6 9" id="KW-1133">Transmembrane helix</keyword>
<dbReference type="GO" id="GO:0033188">
    <property type="term" value="F:sphingomyelin synthase activity"/>
    <property type="evidence" value="ECO:0007669"/>
    <property type="project" value="TreeGrafter"/>
</dbReference>
<protein>
    <recommendedName>
        <fullName evidence="10">Sphingomyelin synthase-like domain-containing protein</fullName>
    </recommendedName>
</protein>
<dbReference type="PANTHER" id="PTHR21290:SF25">
    <property type="entry name" value="SPHINGOMYELIN SYNTHASE-RELATED PROTEIN 1"/>
    <property type="match status" value="1"/>
</dbReference>
<sequence>MTKIDPGISYWQVVTHYSKKVFNYKPCHNRRDLYQSLFIALPFLIGAAFASSMVNAWMDRLYRDLLMKGVNGSALPDAIIQFFNNYPEFQIQVGDFNQWSARTCAILILILIVLGGRDACWRFRRAAFTIGVMYILRSICVSLTHPPNPYKPCLSPNVISPIFVDAILIMIQVKISCGDVFFSGHTIIYTTAMVMYLKYNIFPYNTLNYIIKFVMVVFCVSNIIGLVVSSFHYSIDVIISFILTSLTWWNYHVVVNLDYFKDTWYGKFIRFYDHHPTKHNYEELPMSISNRQSTFIHSTTSSNN</sequence>
<feature type="transmembrane region" description="Helical" evidence="9">
    <location>
        <begin position="237"/>
        <end position="260"/>
    </location>
</feature>
<evidence type="ECO:0000313" key="12">
    <source>
        <dbReference type="Proteomes" id="UP000070444"/>
    </source>
</evidence>
<feature type="domain" description="Sphingomyelin synthase-like" evidence="10">
    <location>
        <begin position="176"/>
        <end position="252"/>
    </location>
</feature>
<dbReference type="PANTHER" id="PTHR21290">
    <property type="entry name" value="SPHINGOMYELIN SYNTHETASE"/>
    <property type="match status" value="1"/>
</dbReference>
<evidence type="ECO:0000256" key="5">
    <source>
        <dbReference type="ARBA" id="ARBA00022919"/>
    </source>
</evidence>
<dbReference type="EMBL" id="KQ964422">
    <property type="protein sequence ID" value="KXN74515.1"/>
    <property type="molecule type" value="Genomic_DNA"/>
</dbReference>
<dbReference type="GO" id="GO:0005886">
    <property type="term" value="C:plasma membrane"/>
    <property type="evidence" value="ECO:0007669"/>
    <property type="project" value="TreeGrafter"/>
</dbReference>
<feature type="transmembrane region" description="Helical" evidence="9">
    <location>
        <begin position="37"/>
        <end position="58"/>
    </location>
</feature>
<evidence type="ECO:0000256" key="6">
    <source>
        <dbReference type="ARBA" id="ARBA00022989"/>
    </source>
</evidence>
<dbReference type="GO" id="GO:0046513">
    <property type="term" value="P:ceramide biosynthetic process"/>
    <property type="evidence" value="ECO:0007669"/>
    <property type="project" value="TreeGrafter"/>
</dbReference>
<gene>
    <name evidence="11" type="ORF">CONCODRAFT_2314</name>
</gene>
<organism evidence="11 12">
    <name type="scientific">Conidiobolus coronatus (strain ATCC 28846 / CBS 209.66 / NRRL 28638)</name>
    <name type="common">Delacroixia coronata</name>
    <dbReference type="NCBI Taxonomy" id="796925"/>
    <lineage>
        <taxon>Eukaryota</taxon>
        <taxon>Fungi</taxon>
        <taxon>Fungi incertae sedis</taxon>
        <taxon>Zoopagomycota</taxon>
        <taxon>Entomophthoromycotina</taxon>
        <taxon>Entomophthoromycetes</taxon>
        <taxon>Entomophthorales</taxon>
        <taxon>Ancylistaceae</taxon>
        <taxon>Conidiobolus</taxon>
    </lineage>
</organism>
<dbReference type="GO" id="GO:0000139">
    <property type="term" value="C:Golgi membrane"/>
    <property type="evidence" value="ECO:0007669"/>
    <property type="project" value="TreeGrafter"/>
</dbReference>
<comment type="similarity">
    <text evidence="2">Belongs to the sphingomyelin synthase family.</text>
</comment>
<feature type="transmembrane region" description="Helical" evidence="9">
    <location>
        <begin position="180"/>
        <end position="197"/>
    </location>
</feature>
<proteinExistence type="inferred from homology"/>
<evidence type="ECO:0000256" key="7">
    <source>
        <dbReference type="ARBA" id="ARBA00023098"/>
    </source>
</evidence>
<evidence type="ECO:0000256" key="8">
    <source>
        <dbReference type="ARBA" id="ARBA00023136"/>
    </source>
</evidence>
<dbReference type="Proteomes" id="UP000070444">
    <property type="component" value="Unassembled WGS sequence"/>
</dbReference>
<keyword evidence="4 9" id="KW-0812">Transmembrane</keyword>
<reference evidence="11 12" key="1">
    <citation type="journal article" date="2015" name="Genome Biol. Evol.">
        <title>Phylogenomic analyses indicate that early fungi evolved digesting cell walls of algal ancestors of land plants.</title>
        <authorList>
            <person name="Chang Y."/>
            <person name="Wang S."/>
            <person name="Sekimoto S."/>
            <person name="Aerts A.L."/>
            <person name="Choi C."/>
            <person name="Clum A."/>
            <person name="LaButti K.M."/>
            <person name="Lindquist E.A."/>
            <person name="Yee Ngan C."/>
            <person name="Ohm R.A."/>
            <person name="Salamov A.A."/>
            <person name="Grigoriev I.V."/>
            <person name="Spatafora J.W."/>
            <person name="Berbee M.L."/>
        </authorList>
    </citation>
    <scope>NUCLEOTIDE SEQUENCE [LARGE SCALE GENOMIC DNA]</scope>
    <source>
        <strain evidence="11 12">NRRL 28638</strain>
    </source>
</reference>
<evidence type="ECO:0000256" key="1">
    <source>
        <dbReference type="ARBA" id="ARBA00004141"/>
    </source>
</evidence>
<dbReference type="AlphaFoldDB" id="A0A137PHS4"/>
<keyword evidence="3" id="KW-0808">Transferase</keyword>
<evidence type="ECO:0000256" key="2">
    <source>
        <dbReference type="ARBA" id="ARBA00005441"/>
    </source>
</evidence>
<dbReference type="STRING" id="796925.A0A137PHS4"/>
<evidence type="ECO:0000256" key="4">
    <source>
        <dbReference type="ARBA" id="ARBA00022692"/>
    </source>
</evidence>
<dbReference type="Pfam" id="PF14360">
    <property type="entry name" value="PAP2_C"/>
    <property type="match status" value="1"/>
</dbReference>